<protein>
    <submittedName>
        <fullName evidence="1">Uncharacterized protein</fullName>
    </submittedName>
</protein>
<sequence length="70" mass="7928">MGERQFIVENIDSKDEIAEMNSNRTVYKVPYHIGGSNFGYKFYYFKDGKLTAMDEGFIPLGSKTAVPTPL</sequence>
<evidence type="ECO:0000313" key="1">
    <source>
        <dbReference type="EMBL" id="MCD8740744.1"/>
    </source>
</evidence>
<reference evidence="1 2" key="1">
    <citation type="submission" date="2021-12" db="EMBL/GenBank/DDBJ databases">
        <title>Mucilaginibacter roseus genome.</title>
        <authorList>
            <person name="Ferreira J.R."/>
            <person name="Newman J.D."/>
        </authorList>
    </citation>
    <scope>NUCLEOTIDE SEQUENCE [LARGE SCALE GENOMIC DNA]</scope>
    <source>
        <strain evidence="1 2">LMG 28454</strain>
    </source>
</reference>
<dbReference type="EMBL" id="JAJPWV010000002">
    <property type="protein sequence ID" value="MCD8740744.1"/>
    <property type="molecule type" value="Genomic_DNA"/>
</dbReference>
<keyword evidence="2" id="KW-1185">Reference proteome</keyword>
<organism evidence="1 2">
    <name type="scientific">Mucilaginibacter roseus</name>
    <dbReference type="NCBI Taxonomy" id="1528868"/>
    <lineage>
        <taxon>Bacteria</taxon>
        <taxon>Pseudomonadati</taxon>
        <taxon>Bacteroidota</taxon>
        <taxon>Sphingobacteriia</taxon>
        <taxon>Sphingobacteriales</taxon>
        <taxon>Sphingobacteriaceae</taxon>
        <taxon>Mucilaginibacter</taxon>
    </lineage>
</organism>
<gene>
    <name evidence="1" type="ORF">LT679_09050</name>
</gene>
<dbReference type="RefSeq" id="WP_232177132.1">
    <property type="nucleotide sequence ID" value="NZ_JAJPWV010000002.1"/>
</dbReference>
<accession>A0ABS8U4D9</accession>
<name>A0ABS8U4D9_9SPHI</name>
<proteinExistence type="predicted"/>
<evidence type="ECO:0000313" key="2">
    <source>
        <dbReference type="Proteomes" id="UP001199919"/>
    </source>
</evidence>
<comment type="caution">
    <text evidence="1">The sequence shown here is derived from an EMBL/GenBank/DDBJ whole genome shotgun (WGS) entry which is preliminary data.</text>
</comment>
<dbReference type="Proteomes" id="UP001199919">
    <property type="component" value="Unassembled WGS sequence"/>
</dbReference>